<evidence type="ECO:0000256" key="5">
    <source>
        <dbReference type="SAM" id="Coils"/>
    </source>
</evidence>
<keyword evidence="2" id="KW-0805">Transcription regulation</keyword>
<reference evidence="7 8" key="1">
    <citation type="submission" date="2016-10" db="EMBL/GenBank/DDBJ databases">
        <title>The whole genome sequencing and assembly of Bacillus simplex DSM 1321 strain.</title>
        <authorList>
            <person name="Park M.-K."/>
            <person name="Lee Y.-J."/>
            <person name="Yi H."/>
            <person name="Bahn Y.-S."/>
            <person name="Kim J.F."/>
            <person name="Lee D.-W."/>
        </authorList>
    </citation>
    <scope>NUCLEOTIDE SEQUENCE [LARGE SCALE GENOMIC DNA]</scope>
    <source>
        <strain evidence="7 8">DSM 1321</strain>
    </source>
</reference>
<protein>
    <recommendedName>
        <fullName evidence="6">HTH merR-type domain-containing protein</fullName>
    </recommendedName>
</protein>
<dbReference type="InterPro" id="IPR009061">
    <property type="entry name" value="DNA-bd_dom_put_sf"/>
</dbReference>
<dbReference type="PANTHER" id="PTHR30204">
    <property type="entry name" value="REDOX-CYCLING DRUG-SENSING TRANSCRIPTIONAL ACTIVATOR SOXR"/>
    <property type="match status" value="1"/>
</dbReference>
<dbReference type="SUPFAM" id="SSF46955">
    <property type="entry name" value="Putative DNA-binding domain"/>
    <property type="match status" value="1"/>
</dbReference>
<dbReference type="CDD" id="cd01109">
    <property type="entry name" value="HTH_YyaN"/>
    <property type="match status" value="1"/>
</dbReference>
<organism evidence="7 8">
    <name type="scientific">Peribacillus simplex NBRC 15720 = DSM 1321</name>
    <dbReference type="NCBI Taxonomy" id="1349754"/>
    <lineage>
        <taxon>Bacteria</taxon>
        <taxon>Bacillati</taxon>
        <taxon>Bacillota</taxon>
        <taxon>Bacilli</taxon>
        <taxon>Bacillales</taxon>
        <taxon>Bacillaceae</taxon>
        <taxon>Peribacillus</taxon>
    </lineage>
</organism>
<keyword evidence="3" id="KW-0238">DNA-binding</keyword>
<keyword evidence="1" id="KW-0678">Repressor</keyword>
<dbReference type="PROSITE" id="PS50937">
    <property type="entry name" value="HTH_MERR_2"/>
    <property type="match status" value="1"/>
</dbReference>
<evidence type="ECO:0000313" key="8">
    <source>
        <dbReference type="Proteomes" id="UP000214618"/>
    </source>
</evidence>
<dbReference type="EMBL" id="CP017704">
    <property type="protein sequence ID" value="ASS97032.1"/>
    <property type="molecule type" value="Genomic_DNA"/>
</dbReference>
<evidence type="ECO:0000256" key="3">
    <source>
        <dbReference type="ARBA" id="ARBA00023125"/>
    </source>
</evidence>
<dbReference type="Proteomes" id="UP000214618">
    <property type="component" value="Chromosome"/>
</dbReference>
<proteinExistence type="predicted"/>
<keyword evidence="4" id="KW-0804">Transcription</keyword>
<keyword evidence="5" id="KW-0175">Coiled coil</keyword>
<name>A0A223EP72_9BACI</name>
<dbReference type="PROSITE" id="PS00552">
    <property type="entry name" value="HTH_MERR_1"/>
    <property type="match status" value="1"/>
</dbReference>
<evidence type="ECO:0000256" key="4">
    <source>
        <dbReference type="ARBA" id="ARBA00023163"/>
    </source>
</evidence>
<feature type="domain" description="HTH merR-type" evidence="6">
    <location>
        <begin position="2"/>
        <end position="69"/>
    </location>
</feature>
<dbReference type="GO" id="GO:0003700">
    <property type="term" value="F:DNA-binding transcription factor activity"/>
    <property type="evidence" value="ECO:0007669"/>
    <property type="project" value="InterPro"/>
</dbReference>
<gene>
    <name evidence="7" type="ORF">BS1321_25925</name>
</gene>
<evidence type="ECO:0000259" key="6">
    <source>
        <dbReference type="PROSITE" id="PS50937"/>
    </source>
</evidence>
<accession>A0A223EP72</accession>
<dbReference type="PANTHER" id="PTHR30204:SF69">
    <property type="entry name" value="MERR-FAMILY TRANSCRIPTIONAL REGULATOR"/>
    <property type="match status" value="1"/>
</dbReference>
<evidence type="ECO:0000256" key="1">
    <source>
        <dbReference type="ARBA" id="ARBA00022491"/>
    </source>
</evidence>
<dbReference type="Gene3D" id="1.10.1660.10">
    <property type="match status" value="1"/>
</dbReference>
<feature type="coiled-coil region" evidence="5">
    <location>
        <begin position="90"/>
        <end position="124"/>
    </location>
</feature>
<dbReference type="InterPro" id="IPR047057">
    <property type="entry name" value="MerR_fam"/>
</dbReference>
<dbReference type="Pfam" id="PF13411">
    <property type="entry name" value="MerR_1"/>
    <property type="match status" value="1"/>
</dbReference>
<evidence type="ECO:0000313" key="7">
    <source>
        <dbReference type="EMBL" id="ASS97032.1"/>
    </source>
</evidence>
<evidence type="ECO:0000256" key="2">
    <source>
        <dbReference type="ARBA" id="ARBA00023015"/>
    </source>
</evidence>
<sequence length="138" mass="16462">MMYRIGELSKLLGVSEHTLRYYEKEGLVVPLRKGKNRIYSDEDKEWLEFILHMKNTGMALVDIKEYTLMRKDENGDKHAQELMEILVKHRDEVAAQLKIYQENLELMNNKISKYQKLLNEHQDKDLFDTFVDQKKKGN</sequence>
<dbReference type="AlphaFoldDB" id="A0A223EP72"/>
<dbReference type="InterPro" id="IPR000551">
    <property type="entry name" value="MerR-type_HTH_dom"/>
</dbReference>
<dbReference type="GO" id="GO:0003677">
    <property type="term" value="F:DNA binding"/>
    <property type="evidence" value="ECO:0007669"/>
    <property type="project" value="UniProtKB-KW"/>
</dbReference>
<dbReference type="SMART" id="SM00422">
    <property type="entry name" value="HTH_MERR"/>
    <property type="match status" value="1"/>
</dbReference>